<dbReference type="VEuPathDB" id="FungiDB:SCHCODRAFT_02487098"/>
<evidence type="ECO:0000313" key="1">
    <source>
        <dbReference type="EMBL" id="EFJ04069.1"/>
    </source>
</evidence>
<organism evidence="2">
    <name type="scientific">Schizophyllum commune (strain H4-8 / FGSC 9210)</name>
    <name type="common">Split gill fungus</name>
    <dbReference type="NCBI Taxonomy" id="578458"/>
    <lineage>
        <taxon>Eukaryota</taxon>
        <taxon>Fungi</taxon>
        <taxon>Dikarya</taxon>
        <taxon>Basidiomycota</taxon>
        <taxon>Agaricomycotina</taxon>
        <taxon>Agaricomycetes</taxon>
        <taxon>Agaricomycetidae</taxon>
        <taxon>Agaricales</taxon>
        <taxon>Schizophyllaceae</taxon>
        <taxon>Schizophyllum</taxon>
    </lineage>
</organism>
<dbReference type="RefSeq" id="XP_003038971.1">
    <property type="nucleotide sequence ID" value="XM_003038925.1"/>
</dbReference>
<dbReference type="GO" id="GO:0016788">
    <property type="term" value="F:hydrolase activity, acting on ester bonds"/>
    <property type="evidence" value="ECO:0007669"/>
    <property type="project" value="InterPro"/>
</dbReference>
<sequence length="250" mass="27373">MAHEPRIVIFLLGCRAPSGDSYSVSAECEVDEDERPDGKTWVDHVPEYLDISVQQIQNFSTPGASTEEDLDEQLARFSNLNQSGGRLALSSATYGSPLSAFNLLTHVLFFGINDCGQNTADRLGPIVDKVIDAAQSLYTKFGARNFVFVDVPPTDRAPAAVRMECGDTVQGRVNAWNDHLRAKVTEWTSETQAKTTLFSSHEVITGILDEPEKYEFSKEDVAKEGGEIWVDDLHKGGRICTGVPGGITYA</sequence>
<dbReference type="KEGG" id="scm:SCHCO_02487098"/>
<dbReference type="SUPFAM" id="SSF52266">
    <property type="entry name" value="SGNH hydrolase"/>
    <property type="match status" value="1"/>
</dbReference>
<dbReference type="InterPro" id="IPR001087">
    <property type="entry name" value="GDSL"/>
</dbReference>
<dbReference type="HOGENOM" id="CLU_015101_4_1_1"/>
<dbReference type="Pfam" id="PF00657">
    <property type="entry name" value="Lipase_GDSL"/>
    <property type="match status" value="1"/>
</dbReference>
<dbReference type="AlphaFoldDB" id="D8PLA7"/>
<evidence type="ECO:0000313" key="2">
    <source>
        <dbReference type="Proteomes" id="UP000007431"/>
    </source>
</evidence>
<dbReference type="InterPro" id="IPR036514">
    <property type="entry name" value="SGNH_hydro_sf"/>
</dbReference>
<name>D8PLA7_SCHCM</name>
<protein>
    <recommendedName>
        <fullName evidence="3">Carbohydrate esterase family 16 protein</fullName>
    </recommendedName>
</protein>
<dbReference type="Gene3D" id="3.40.50.1110">
    <property type="entry name" value="SGNH hydrolase"/>
    <property type="match status" value="1"/>
</dbReference>
<dbReference type="InParanoid" id="D8PLA7"/>
<evidence type="ECO:0008006" key="3">
    <source>
        <dbReference type="Google" id="ProtNLM"/>
    </source>
</evidence>
<dbReference type="OMA" id="CVNIAVH"/>
<dbReference type="EMBL" id="GL377302">
    <property type="protein sequence ID" value="EFJ04069.1"/>
    <property type="molecule type" value="Genomic_DNA"/>
</dbReference>
<keyword evidence="2" id="KW-1185">Reference proteome</keyword>
<dbReference type="OrthoDB" id="1600564at2759"/>
<accession>D8PLA7</accession>
<dbReference type="GeneID" id="9597703"/>
<dbReference type="Proteomes" id="UP000007431">
    <property type="component" value="Unassembled WGS sequence"/>
</dbReference>
<gene>
    <name evidence="1" type="ORF">SCHCODRAFT_231888</name>
</gene>
<dbReference type="eggNOG" id="ENOG502SQ5E">
    <property type="taxonomic scope" value="Eukaryota"/>
</dbReference>
<proteinExistence type="predicted"/>
<reference evidence="1 2" key="1">
    <citation type="journal article" date="2010" name="Nat. Biotechnol.">
        <title>Genome sequence of the model mushroom Schizophyllum commune.</title>
        <authorList>
            <person name="Ohm R.A."/>
            <person name="de Jong J.F."/>
            <person name="Lugones L.G."/>
            <person name="Aerts A."/>
            <person name="Kothe E."/>
            <person name="Stajich J.E."/>
            <person name="de Vries R.P."/>
            <person name="Record E."/>
            <person name="Levasseur A."/>
            <person name="Baker S.E."/>
            <person name="Bartholomew K.A."/>
            <person name="Coutinho P.M."/>
            <person name="Erdmann S."/>
            <person name="Fowler T.J."/>
            <person name="Gathman A.C."/>
            <person name="Lombard V."/>
            <person name="Henrissat B."/>
            <person name="Knabe N."/>
            <person name="Kuees U."/>
            <person name="Lilly W.W."/>
            <person name="Lindquist E."/>
            <person name="Lucas S."/>
            <person name="Magnuson J.K."/>
            <person name="Piumi F."/>
            <person name="Raudaskoski M."/>
            <person name="Salamov A."/>
            <person name="Schmutz J."/>
            <person name="Schwarze F.W.M.R."/>
            <person name="vanKuyk P.A."/>
            <person name="Horton J.S."/>
            <person name="Grigoriev I.V."/>
            <person name="Woesten H.A.B."/>
        </authorList>
    </citation>
    <scope>NUCLEOTIDE SEQUENCE [LARGE SCALE GENOMIC DNA]</scope>
    <source>
        <strain evidence="2">H4-8 / FGSC 9210</strain>
    </source>
</reference>